<dbReference type="SUPFAM" id="SSF50978">
    <property type="entry name" value="WD40 repeat-like"/>
    <property type="match status" value="1"/>
</dbReference>
<dbReference type="InterPro" id="IPR048338">
    <property type="entry name" value="Mediator_Med16"/>
</dbReference>
<protein>
    <recommendedName>
        <fullName evidence="7">Mediator complex subunit 16 C-terminal domain-containing protein</fullName>
    </recommendedName>
</protein>
<dbReference type="Pfam" id="PF20719">
    <property type="entry name" value="Med16_C"/>
    <property type="match status" value="1"/>
</dbReference>
<evidence type="ECO:0000256" key="2">
    <source>
        <dbReference type="ARBA" id="ARBA00006543"/>
    </source>
</evidence>
<evidence type="ECO:0000259" key="7">
    <source>
        <dbReference type="Pfam" id="PF20719"/>
    </source>
</evidence>
<organism evidence="8 9">
    <name type="scientific">Rhizophagus irregularis</name>
    <dbReference type="NCBI Taxonomy" id="588596"/>
    <lineage>
        <taxon>Eukaryota</taxon>
        <taxon>Fungi</taxon>
        <taxon>Fungi incertae sedis</taxon>
        <taxon>Mucoromycota</taxon>
        <taxon>Glomeromycotina</taxon>
        <taxon>Glomeromycetes</taxon>
        <taxon>Glomerales</taxon>
        <taxon>Glomeraceae</taxon>
        <taxon>Rhizophagus</taxon>
    </lineage>
</organism>
<dbReference type="InterPro" id="IPR048339">
    <property type="entry name" value="Mediator_Med16_C"/>
</dbReference>
<evidence type="ECO:0000256" key="4">
    <source>
        <dbReference type="ARBA" id="ARBA00023159"/>
    </source>
</evidence>
<evidence type="ECO:0000256" key="5">
    <source>
        <dbReference type="ARBA" id="ARBA00023163"/>
    </source>
</evidence>
<dbReference type="GO" id="GO:0045893">
    <property type="term" value="P:positive regulation of DNA-templated transcription"/>
    <property type="evidence" value="ECO:0007669"/>
    <property type="project" value="TreeGrafter"/>
</dbReference>
<keyword evidence="3" id="KW-0805">Transcription regulation</keyword>
<keyword evidence="6" id="KW-0539">Nucleus</keyword>
<dbReference type="GO" id="GO:0016592">
    <property type="term" value="C:mediator complex"/>
    <property type="evidence" value="ECO:0007669"/>
    <property type="project" value="InterPro"/>
</dbReference>
<dbReference type="PANTHER" id="PTHR13224">
    <property type="entry name" value="THYROID HORMONE RECEPTOR-ASSOCIATED PROTEIN-RELATED"/>
    <property type="match status" value="1"/>
</dbReference>
<dbReference type="Proteomes" id="UP000684084">
    <property type="component" value="Unassembled WGS sequence"/>
</dbReference>
<comment type="similarity">
    <text evidence="2">Belongs to the Mediator complex subunit 16 family.</text>
</comment>
<keyword evidence="4" id="KW-0010">Activator</keyword>
<feature type="domain" description="Mediator complex subunit 16 C-terminal" evidence="7">
    <location>
        <begin position="785"/>
        <end position="826"/>
    </location>
</feature>
<evidence type="ECO:0000313" key="9">
    <source>
        <dbReference type="Proteomes" id="UP000684084"/>
    </source>
</evidence>
<comment type="caution">
    <text evidence="8">The sequence shown here is derived from an EMBL/GenBank/DDBJ whole genome shotgun (WGS) entry which is preliminary data.</text>
</comment>
<dbReference type="PANTHER" id="PTHR13224:SF6">
    <property type="entry name" value="MEDIATOR OF RNA POLYMERASE II TRANSCRIPTION SUBUNIT 16"/>
    <property type="match status" value="1"/>
</dbReference>
<accession>A0A915ZSI0</accession>
<dbReference type="VEuPathDB" id="FungiDB:RhiirFUN_006684"/>
<dbReference type="OrthoDB" id="4139168at2759"/>
<evidence type="ECO:0000256" key="6">
    <source>
        <dbReference type="ARBA" id="ARBA00023242"/>
    </source>
</evidence>
<dbReference type="EMBL" id="CAGKOT010000056">
    <property type="protein sequence ID" value="CAB5386548.1"/>
    <property type="molecule type" value="Genomic_DNA"/>
</dbReference>
<reference evidence="8" key="1">
    <citation type="submission" date="2020-05" db="EMBL/GenBank/DDBJ databases">
        <authorList>
            <person name="Rincon C."/>
            <person name="Sanders R I."/>
            <person name="Robbins C."/>
            <person name="Chaturvedi A."/>
        </authorList>
    </citation>
    <scope>NUCLEOTIDE SEQUENCE</scope>
    <source>
        <strain evidence="8">CHB12</strain>
    </source>
</reference>
<keyword evidence="5" id="KW-0804">Transcription</keyword>
<evidence type="ECO:0000256" key="1">
    <source>
        <dbReference type="ARBA" id="ARBA00004123"/>
    </source>
</evidence>
<evidence type="ECO:0000313" key="8">
    <source>
        <dbReference type="EMBL" id="CAB5386548.1"/>
    </source>
</evidence>
<dbReference type="AlphaFoldDB" id="A0A915ZSI0"/>
<gene>
    <name evidence="8" type="ORF">CHRIB12_LOCUS19743</name>
</gene>
<evidence type="ECO:0000256" key="3">
    <source>
        <dbReference type="ARBA" id="ARBA00023015"/>
    </source>
</evidence>
<sequence>MTTLNTTSTTSTLWSHTDTDIERLYYELCYRKAPRRIAWSTQNIIAWSPHPNDNLDTKFSRYCPNVGIYSPCRGIDANGPAWSFINKEYLSLFDRVENYHRFGDVITDLVWNQTGSALASIDQRGKIAIWTMNNFINQWKCICNVNLGESVIEFTWLDSARLYSREHVPQSSGYGKSSAIYKRGSFKGPRNQFGEFAFITVTTDGKVAVWYQRGKKFFSKIITHLRYPSKRISHVDIILNSDGNYTLATYCPEFLPKLVMFYEIKINMLSLQVSCRPIANVHLTNPSLSVERSPVLHLKLISNTQSHGVRLIIVTAEKKGNNVFNSSIATWEIDKITPQPLDSLTENAMEIDMPLPSIHLVASEHLDQKLVTNIWIQDDELFLGLSDGQVQFRNCNTLQVLSQEQIGLKHFKDCNFPKYSTWVPSNCGHEELSTRADAIIEFATSPNGTLFLCRRASGKLDCLDIADKDVFSNFGLLDGICAASSSANKLTLSILNNIDHTDLENIIKKYANTLEGVGMGKDLLEHTLKETFTNISSVFSDGLETSASSDFLSRLLGIQLSLLKSCQRDNINYLNTLYFLHLRALEAIFQNNVSSDGTFSLDSLKSLVSLTSWIIDFSVYFVQNIYSLVTQGDALLSEKSHIVLLYNSTSRTAFKNLLSLVKKFKDNVNSLAASSPHISNIQEMNGTLQYLFDSWPLKLESLELFIKDTGIITDKVTDKWMKDKNNPQWAKYEIIFTSKVPKALSETLPELKEIFKNRFTSENDIKFYIYDTKWIYSESVDIILKSRTIKDRICARCGYYSAALDVQNTRWAKGYTRSCVCGGLWIDIKEK</sequence>
<dbReference type="InterPro" id="IPR036322">
    <property type="entry name" value="WD40_repeat_dom_sf"/>
</dbReference>
<proteinExistence type="inferred from homology"/>
<name>A0A915ZSI0_9GLOM</name>
<comment type="subcellular location">
    <subcellularLocation>
        <location evidence="1">Nucleus</location>
    </subcellularLocation>
</comment>